<comment type="caution">
    <text evidence="4">The sequence shown here is derived from an EMBL/GenBank/DDBJ whole genome shotgun (WGS) entry which is preliminary data.</text>
</comment>
<protein>
    <recommendedName>
        <fullName evidence="3">Alpha/beta hydrolase fold-3 domain-containing protein</fullName>
    </recommendedName>
</protein>
<evidence type="ECO:0000256" key="1">
    <source>
        <dbReference type="ARBA" id="ARBA00022801"/>
    </source>
</evidence>
<dbReference type="Gene3D" id="3.40.50.1820">
    <property type="entry name" value="alpha/beta hydrolase"/>
    <property type="match status" value="1"/>
</dbReference>
<keyword evidence="1" id="KW-0378">Hydrolase</keyword>
<dbReference type="InterPro" id="IPR029058">
    <property type="entry name" value="AB_hydrolase_fold"/>
</dbReference>
<dbReference type="PANTHER" id="PTHR48081:SF8">
    <property type="entry name" value="ALPHA_BETA HYDROLASE FOLD-3 DOMAIN-CONTAINING PROTEIN-RELATED"/>
    <property type="match status" value="1"/>
</dbReference>
<dbReference type="Pfam" id="PF07859">
    <property type="entry name" value="Abhydrolase_3"/>
    <property type="match status" value="1"/>
</dbReference>
<sequence>MSLSMTLAAAKLAQETRRAQRSSSPAKPHTNPEPPHTLRQHQSVSTREVCGFPVYSVAPLAFALNAGTNLAPLGELAPNQTAARACLYLHAGGFSNTIRPPAWNFIDQIADSGVRVEVPIYGLVPEHSAPEAIALVQHTYRELVADHGEENVSILGESAGGALAVGALLFGIHATPAHLILNAPWLDLELGNPRMSRYEQRDPKLSSAGLRPAGRQWAGGDPAAFADPTINPATGWKKGAGMASLITQEQQRKTTVTAFCGDRDLSLPDTQDFIAAIRRAGLAAELVEVPGGFHMYHLSATAESRRDRRRIVDLINQR</sequence>
<evidence type="ECO:0000313" key="4">
    <source>
        <dbReference type="EMBL" id="RAV34226.1"/>
    </source>
</evidence>
<dbReference type="InterPro" id="IPR050300">
    <property type="entry name" value="GDXG_lipolytic_enzyme"/>
</dbReference>
<feature type="region of interest" description="Disordered" evidence="2">
    <location>
        <begin position="12"/>
        <end position="43"/>
    </location>
</feature>
<dbReference type="AlphaFoldDB" id="A0A364VCD0"/>
<evidence type="ECO:0000256" key="2">
    <source>
        <dbReference type="SAM" id="MobiDB-lite"/>
    </source>
</evidence>
<dbReference type="Proteomes" id="UP000251047">
    <property type="component" value="Unassembled WGS sequence"/>
</dbReference>
<feature type="domain" description="Alpha/beta hydrolase fold-3" evidence="3">
    <location>
        <begin position="87"/>
        <end position="297"/>
    </location>
</feature>
<reference evidence="4 5" key="1">
    <citation type="journal article" date="2018" name="Syst. Appl. Microbiol.">
        <title>Corynebacterium heidelbergense sp. nov., isolated from the preen glands of Egyptian geese (Alopochen aegyptiacus).</title>
        <authorList>
            <person name="Braun M.S."/>
            <person name="Wang E."/>
            <person name="Zimmermann S."/>
            <person name="Wink M."/>
        </authorList>
    </citation>
    <scope>NUCLEOTIDE SEQUENCE [LARGE SCALE GENOMIC DNA]</scope>
    <source>
        <strain evidence="4 5">DSM 104638</strain>
    </source>
</reference>
<evidence type="ECO:0000259" key="3">
    <source>
        <dbReference type="Pfam" id="PF07859"/>
    </source>
</evidence>
<accession>A0A364VCD0</accession>
<organism evidence="4 5">
    <name type="scientific">Corynebacterium heidelbergense</name>
    <dbReference type="NCBI Taxonomy" id="2055947"/>
    <lineage>
        <taxon>Bacteria</taxon>
        <taxon>Bacillati</taxon>
        <taxon>Actinomycetota</taxon>
        <taxon>Actinomycetes</taxon>
        <taxon>Mycobacteriales</taxon>
        <taxon>Corynebacteriaceae</taxon>
        <taxon>Corynebacterium</taxon>
    </lineage>
</organism>
<proteinExistence type="predicted"/>
<name>A0A364VCD0_9CORY</name>
<dbReference type="OrthoDB" id="9803828at2"/>
<evidence type="ECO:0000313" key="5">
    <source>
        <dbReference type="Proteomes" id="UP000251047"/>
    </source>
</evidence>
<dbReference type="RefSeq" id="WP_112769278.1">
    <property type="nucleotide sequence ID" value="NZ_CP063191.1"/>
</dbReference>
<dbReference type="GO" id="GO:0016787">
    <property type="term" value="F:hydrolase activity"/>
    <property type="evidence" value="ECO:0007669"/>
    <property type="project" value="UniProtKB-KW"/>
</dbReference>
<gene>
    <name evidence="4" type="ORF">CWC39_04290</name>
</gene>
<dbReference type="InterPro" id="IPR013094">
    <property type="entry name" value="AB_hydrolase_3"/>
</dbReference>
<dbReference type="PANTHER" id="PTHR48081">
    <property type="entry name" value="AB HYDROLASE SUPERFAMILY PROTEIN C4A8.06C"/>
    <property type="match status" value="1"/>
</dbReference>
<dbReference type="SUPFAM" id="SSF53474">
    <property type="entry name" value="alpha/beta-Hydrolases"/>
    <property type="match status" value="1"/>
</dbReference>
<dbReference type="EMBL" id="PHQP01000023">
    <property type="protein sequence ID" value="RAV34226.1"/>
    <property type="molecule type" value="Genomic_DNA"/>
</dbReference>